<accession>Q1IJP3</accession>
<reference evidence="1 2" key="1">
    <citation type="journal article" date="2009" name="Appl. Environ. Microbiol.">
        <title>Three genomes from the phylum Acidobacteria provide insight into the lifestyles of these microorganisms in soils.</title>
        <authorList>
            <person name="Ward N.L."/>
            <person name="Challacombe J.F."/>
            <person name="Janssen P.H."/>
            <person name="Henrissat B."/>
            <person name="Coutinho P.M."/>
            <person name="Wu M."/>
            <person name="Xie G."/>
            <person name="Haft D.H."/>
            <person name="Sait M."/>
            <person name="Badger J."/>
            <person name="Barabote R.D."/>
            <person name="Bradley B."/>
            <person name="Brettin T.S."/>
            <person name="Brinkac L.M."/>
            <person name="Bruce D."/>
            <person name="Creasy T."/>
            <person name="Daugherty S.C."/>
            <person name="Davidsen T.M."/>
            <person name="DeBoy R.T."/>
            <person name="Detter J.C."/>
            <person name="Dodson R.J."/>
            <person name="Durkin A.S."/>
            <person name="Ganapathy A."/>
            <person name="Gwinn-Giglio M."/>
            <person name="Han C.S."/>
            <person name="Khouri H."/>
            <person name="Kiss H."/>
            <person name="Kothari S.P."/>
            <person name="Madupu R."/>
            <person name="Nelson K.E."/>
            <person name="Nelson W.C."/>
            <person name="Paulsen I."/>
            <person name="Penn K."/>
            <person name="Ren Q."/>
            <person name="Rosovitz M.J."/>
            <person name="Selengut J.D."/>
            <person name="Shrivastava S."/>
            <person name="Sullivan S.A."/>
            <person name="Tapia R."/>
            <person name="Thompson L.S."/>
            <person name="Watkins K.L."/>
            <person name="Yang Q."/>
            <person name="Yu C."/>
            <person name="Zafar N."/>
            <person name="Zhou L."/>
            <person name="Kuske C.R."/>
        </authorList>
    </citation>
    <scope>NUCLEOTIDE SEQUENCE [LARGE SCALE GENOMIC DNA]</scope>
    <source>
        <strain evidence="1 2">Ellin345</strain>
    </source>
</reference>
<dbReference type="EnsemblBacteria" id="ABF42907">
    <property type="protein sequence ID" value="ABF42907"/>
    <property type="gene ID" value="Acid345_3907"/>
</dbReference>
<evidence type="ECO:0000313" key="1">
    <source>
        <dbReference type="EMBL" id="ABF42907.1"/>
    </source>
</evidence>
<dbReference type="KEGG" id="aba:Acid345_3907"/>
<proteinExistence type="predicted"/>
<keyword evidence="2" id="KW-1185">Reference proteome</keyword>
<name>Q1IJP3_KORVE</name>
<dbReference type="STRING" id="204669.Acid345_3907"/>
<sequence length="407" mass="44758">MPGMPDMNMHPHGGMSANTFVEAIENHSSSGSSVEPISTPVDMMMSLHKGWMLMLHGELFLNAIQQSGPRGGDKVFSTNWIMPMAQRSLGPGTLTVRTMLSLEPATVTQRRYPELFQVGETAFGNSIVDGQHPHDLFMEIAALYDIKLSKDALLSFYAAPVGDPAIGPIAYPHRISASEDPLATLGHHLQDSTHVAADVFTGGFTYKMVRLEASGFHGREPDENRWNIDQGTLDSYSARITIVPAKNWSGQFSAAHIVSPEVIAPNEDQLRMTASVSYNRPLPRGNWASTVLWGRTRTLGQSQPFNGYLAESTVKFAEKNYVWGRIENVDRSTELLELPSAGEGFLARVQAYTTGYERTFHVVDRAETGLGAQVTFYAKPDFLTPSYGDHPTGVVAFLKIRLRGKGQ</sequence>
<dbReference type="EMBL" id="CP000360">
    <property type="protein sequence ID" value="ABF42907.1"/>
    <property type="molecule type" value="Genomic_DNA"/>
</dbReference>
<gene>
    <name evidence="1" type="ordered locus">Acid345_3907</name>
</gene>
<dbReference type="eggNOG" id="COG3667">
    <property type="taxonomic scope" value="Bacteria"/>
</dbReference>
<protein>
    <submittedName>
        <fullName evidence="1">Uncharacterized protein</fullName>
    </submittedName>
</protein>
<organism evidence="1 2">
    <name type="scientific">Koribacter versatilis (strain Ellin345)</name>
    <dbReference type="NCBI Taxonomy" id="204669"/>
    <lineage>
        <taxon>Bacteria</taxon>
        <taxon>Pseudomonadati</taxon>
        <taxon>Acidobacteriota</taxon>
        <taxon>Terriglobia</taxon>
        <taxon>Terriglobales</taxon>
        <taxon>Candidatus Korobacteraceae</taxon>
        <taxon>Candidatus Korobacter</taxon>
    </lineage>
</organism>
<dbReference type="AlphaFoldDB" id="Q1IJP3"/>
<evidence type="ECO:0000313" key="2">
    <source>
        <dbReference type="Proteomes" id="UP000002432"/>
    </source>
</evidence>
<dbReference type="HOGENOM" id="CLU_034455_0_0_0"/>
<dbReference type="Proteomes" id="UP000002432">
    <property type="component" value="Chromosome"/>
</dbReference>